<feature type="compositionally biased region" description="Basic and acidic residues" evidence="1">
    <location>
        <begin position="1357"/>
        <end position="1367"/>
    </location>
</feature>
<feature type="domain" description="Filamentous haemagglutinin FhaB/tRNA nuclease CdiA-like TPS" evidence="3">
    <location>
        <begin position="32"/>
        <end position="139"/>
    </location>
</feature>
<evidence type="ECO:0000313" key="4">
    <source>
        <dbReference type="EMBL" id="BDX08319.1"/>
    </source>
</evidence>
<keyword evidence="2" id="KW-0732">Signal</keyword>
<dbReference type="Pfam" id="PF05860">
    <property type="entry name" value="TPS"/>
    <property type="match status" value="1"/>
</dbReference>
<dbReference type="SMART" id="SM00912">
    <property type="entry name" value="Haemagg_act"/>
    <property type="match status" value="1"/>
</dbReference>
<feature type="compositionally biased region" description="Polar residues" evidence="1">
    <location>
        <begin position="314"/>
        <end position="330"/>
    </location>
</feature>
<evidence type="ECO:0000256" key="2">
    <source>
        <dbReference type="SAM" id="SignalP"/>
    </source>
</evidence>
<evidence type="ECO:0000259" key="3">
    <source>
        <dbReference type="SMART" id="SM00912"/>
    </source>
</evidence>
<feature type="chain" id="PRO_5041424074" description="Filamentous haemagglutinin FhaB/tRNA nuclease CdiA-like TPS domain-containing protein" evidence="2">
    <location>
        <begin position="23"/>
        <end position="1367"/>
    </location>
</feature>
<feature type="signal peptide" evidence="2">
    <location>
        <begin position="1"/>
        <end position="22"/>
    </location>
</feature>
<keyword evidence="5" id="KW-1185">Reference proteome</keyword>
<feature type="compositionally biased region" description="Pro residues" evidence="1">
    <location>
        <begin position="339"/>
        <end position="355"/>
    </location>
</feature>
<dbReference type="SUPFAM" id="SSF51126">
    <property type="entry name" value="Pectin lyase-like"/>
    <property type="match status" value="1"/>
</dbReference>
<evidence type="ECO:0000256" key="1">
    <source>
        <dbReference type="SAM" id="MobiDB-lite"/>
    </source>
</evidence>
<dbReference type="RefSeq" id="WP_338294392.1">
    <property type="nucleotide sequence ID" value="NZ_AP027272.1"/>
</dbReference>
<feature type="region of interest" description="Disordered" evidence="1">
    <location>
        <begin position="314"/>
        <end position="361"/>
    </location>
</feature>
<organism evidence="4 5">
    <name type="scientific">Planctobacterium marinum</name>
    <dbReference type="NCBI Taxonomy" id="1631968"/>
    <lineage>
        <taxon>Bacteria</taxon>
        <taxon>Pseudomonadati</taxon>
        <taxon>Pseudomonadota</taxon>
        <taxon>Gammaproteobacteria</taxon>
        <taxon>Alteromonadales</taxon>
        <taxon>Alteromonadaceae</taxon>
        <taxon>Planctobacterium</taxon>
    </lineage>
</organism>
<dbReference type="NCBIfam" id="TIGR01901">
    <property type="entry name" value="adhes_NPXG"/>
    <property type="match status" value="1"/>
</dbReference>
<sequence length="1367" mass="139735">MLSKSKLALALSSALISAAGLAQVITDGTMGEATNLSGPGYIVDQSLGTLSGNNLFHSFSQFDLLLDESATFTGSDTISNVISRVTGDNPSHIQGRIKSEIGTADFYFINPAGVIFGEGAKVDVPGAFYVSTAQQLNFSNGGVFSADTSANSTLSIAAPESFGFLGEHASSIVFDGSNLKIEAGDRVAFSAANINATSSEIKYRGGQLSLIATGDSDTIQSLDAPQLTGNGSINWQQSEIRLEGNGNASLVIVGSEVNTYDTKIAVKNTGDLDSQTGIEVVTENMVITNSLIRTETNNSGRAGDVLITANTLTLTSDGNTEQDESVLSSESKVRRPPPDDAPQPPDGTMPPPPPDSIDFGSSGDIKLQIADSLKILNNATISNVTQENGPGGNIDIHAGSMLVDTISATADVGITTLTSGSGQGGDLVIVIDNELQLIGNGQLNAMTLGSGNAGNIQITANSLAITGNENTPNSLARPGIRSLSGTEDDLNNAPEGNSGDIELNIAGELRIESGGEIASVTTGNGDAGNISINVGSLYLKSEDGETPITIGSNTLGPDASGDAGNIVINSDGAINLLGNAFITTLSNSAGDAGDMTINAQSLYMAGTNNERARSGINSSTTGPGSRGDAGTVIINVTEDIQMINGANITSDTENAGNAGNIFINARSLSMSAVDDSGDTGISSSATDKEIPGEEDELQEFVSSGNAANIEIRLSGDMVLIGEAEIKTEGESLGNAGNVYIEAANFYMEGGEIESKAEGEGFKAGNAGDVTMVIAGNVTITDEGAIASDSFNGGAAGNVTITAGSLDISDLGSITSTAALTRSNAGNINISVSGDMTLSEGGNIVSDSILADQAGTITISAQNLTLSGDGFPTRISSTSLLGLGTAGEINIDVVDTVLLTAGGQITSSTLGATGDAGTVNLSAGELIIDAQNQVSLDRYIEYVEDEFEDIPDEFEQLPLDDDDLIEWAAIIDIRSNELLSTGITTVSDFDAIGNAGVININVNSLTVSNGGEINSSSFATGDAGDIVIHTNNLLMNHDNDDIRSANISSKVGAQGSGAAGNITISATDTISLNGGLIAVDTGATLETDETREAGSITLTSNQFFMADNANVTSGSSGNIAAGDIDIRVSYQTALMDAQITSSAVDADAGDINLETQQFFMEDSLVTTSVSNNGNGGNIAIDADFILMEGGFIQGNTGGQDFTGGDITIGADFLIVSNQSLVSGGEERLVFTPNSGINVIQAAAPDGVSGDVNIGALEFDLSDELASIGAEVLQLDNLDNNPCNTGNASTLANTGKGGLAQQPNEYNSPILNSDAIKIRLQPNSNGALNKLSTPDEGNLKKLSQGRNAKSDIITCQVNHSDKNKEHGAP</sequence>
<dbReference type="EMBL" id="AP027272">
    <property type="protein sequence ID" value="BDX08319.1"/>
    <property type="molecule type" value="Genomic_DNA"/>
</dbReference>
<dbReference type="Gene3D" id="2.160.20.10">
    <property type="entry name" value="Single-stranded right-handed beta-helix, Pectin lyase-like"/>
    <property type="match status" value="2"/>
</dbReference>
<protein>
    <recommendedName>
        <fullName evidence="3">Filamentous haemagglutinin FhaB/tRNA nuclease CdiA-like TPS domain-containing protein</fullName>
    </recommendedName>
</protein>
<accession>A0AA48HN77</accession>
<gene>
    <name evidence="4" type="ORF">MACH26_38400</name>
</gene>
<proteinExistence type="predicted"/>
<dbReference type="InterPro" id="IPR012334">
    <property type="entry name" value="Pectin_lyas_fold"/>
</dbReference>
<dbReference type="KEGG" id="pmaw:MACH26_38400"/>
<dbReference type="Proteomes" id="UP001333710">
    <property type="component" value="Chromosome"/>
</dbReference>
<reference evidence="4" key="1">
    <citation type="submission" date="2023-01" db="EMBL/GenBank/DDBJ databases">
        <title>Complete genome sequence of Planctobacterium marinum strain Dej080120_11.</title>
        <authorList>
            <person name="Ueki S."/>
            <person name="Maruyama F."/>
        </authorList>
    </citation>
    <scope>NUCLEOTIDE SEQUENCE</scope>
    <source>
        <strain evidence="4">Dej080120_11</strain>
    </source>
</reference>
<dbReference type="InterPro" id="IPR008638">
    <property type="entry name" value="FhaB/CdiA-like_TPS"/>
</dbReference>
<name>A0AA48HN77_9ALTE</name>
<feature type="region of interest" description="Disordered" evidence="1">
    <location>
        <begin position="1325"/>
        <end position="1367"/>
    </location>
</feature>
<evidence type="ECO:0000313" key="5">
    <source>
        <dbReference type="Proteomes" id="UP001333710"/>
    </source>
</evidence>
<dbReference type="InterPro" id="IPR011050">
    <property type="entry name" value="Pectin_lyase_fold/virulence"/>
</dbReference>